<accession>A0A542E0V6</accession>
<protein>
    <recommendedName>
        <fullName evidence="4">Magnesium transporter NIPA</fullName>
    </recommendedName>
</protein>
<dbReference type="OrthoDB" id="5146529at2"/>
<feature type="transmembrane region" description="Helical" evidence="1">
    <location>
        <begin position="141"/>
        <end position="162"/>
    </location>
</feature>
<feature type="transmembrane region" description="Helical" evidence="1">
    <location>
        <begin position="109"/>
        <end position="129"/>
    </location>
</feature>
<keyword evidence="1" id="KW-1133">Transmembrane helix</keyword>
<gene>
    <name evidence="2" type="ORF">FB458_2080</name>
</gene>
<dbReference type="PANTHER" id="PTHR40761">
    <property type="entry name" value="CONSERVED INTEGRAL MEMBRANE ALANINE VALINE AND LEUCINE RICH PROTEIN-RELATED"/>
    <property type="match status" value="1"/>
</dbReference>
<keyword evidence="1" id="KW-0812">Transmembrane</keyword>
<proteinExistence type="predicted"/>
<evidence type="ECO:0000313" key="2">
    <source>
        <dbReference type="EMBL" id="TQJ08978.1"/>
    </source>
</evidence>
<feature type="transmembrane region" description="Helical" evidence="1">
    <location>
        <begin position="236"/>
        <end position="256"/>
    </location>
</feature>
<feature type="transmembrane region" description="Helical" evidence="1">
    <location>
        <begin position="209"/>
        <end position="229"/>
    </location>
</feature>
<evidence type="ECO:0000313" key="3">
    <source>
        <dbReference type="Proteomes" id="UP000317893"/>
    </source>
</evidence>
<evidence type="ECO:0008006" key="4">
    <source>
        <dbReference type="Google" id="ProtNLM"/>
    </source>
</evidence>
<keyword evidence="1" id="KW-0472">Membrane</keyword>
<dbReference type="EMBL" id="VFMN01000001">
    <property type="protein sequence ID" value="TQJ08978.1"/>
    <property type="molecule type" value="Genomic_DNA"/>
</dbReference>
<reference evidence="2 3" key="1">
    <citation type="submission" date="2019-06" db="EMBL/GenBank/DDBJ databases">
        <title>Sequencing the genomes of 1000 actinobacteria strains.</title>
        <authorList>
            <person name="Klenk H.-P."/>
        </authorList>
    </citation>
    <scope>NUCLEOTIDE SEQUENCE [LARGE SCALE GENOMIC DNA]</scope>
    <source>
        <strain evidence="2 3">DSM 18607</strain>
    </source>
</reference>
<name>A0A542E0V6_9MICO</name>
<dbReference type="NCBIfam" id="NF038012">
    <property type="entry name" value="DMT_1"/>
    <property type="match status" value="1"/>
</dbReference>
<dbReference type="PANTHER" id="PTHR40761:SF1">
    <property type="entry name" value="CONSERVED INTEGRAL MEMBRANE ALANINE VALINE AND LEUCINE RICH PROTEIN-RELATED"/>
    <property type="match status" value="1"/>
</dbReference>
<dbReference type="RefSeq" id="WP_141848416.1">
    <property type="nucleotide sequence ID" value="NZ_BAAAPR010000005.1"/>
</dbReference>
<keyword evidence="3" id="KW-1185">Reference proteome</keyword>
<dbReference type="Proteomes" id="UP000317893">
    <property type="component" value="Unassembled WGS sequence"/>
</dbReference>
<feature type="transmembrane region" description="Helical" evidence="1">
    <location>
        <begin position="72"/>
        <end position="97"/>
    </location>
</feature>
<feature type="transmembrane region" description="Helical" evidence="1">
    <location>
        <begin position="174"/>
        <end position="197"/>
    </location>
</feature>
<feature type="transmembrane region" description="Helical" evidence="1">
    <location>
        <begin position="268"/>
        <end position="287"/>
    </location>
</feature>
<organism evidence="2 3">
    <name type="scientific">Lapillicoccus jejuensis</name>
    <dbReference type="NCBI Taxonomy" id="402171"/>
    <lineage>
        <taxon>Bacteria</taxon>
        <taxon>Bacillati</taxon>
        <taxon>Actinomycetota</taxon>
        <taxon>Actinomycetes</taxon>
        <taxon>Micrococcales</taxon>
        <taxon>Intrasporangiaceae</taxon>
        <taxon>Lapillicoccus</taxon>
    </lineage>
</organism>
<comment type="caution">
    <text evidence="2">The sequence shown here is derived from an EMBL/GenBank/DDBJ whole genome shotgun (WGS) entry which is preliminary data.</text>
</comment>
<sequence>MRDLLVVLACLGSAGIFALATALKHRSAGSIPPIEHFTPRALGAFVLATLRHPLWLAGIGADVFGLGLQVVALHFGALSLVQPLLVVAVLFSLAVAHRLAGTRMSRSELGHAVVLVLAVAGFLLVSGALEVREGRPYATSTVVSAVVVVVLVVGCWVAARLLRRHQGGRWSAALYGAAAGVIYACTAALIKAATHVATEHGLLALLGSWQLWVLVVAGSLGLLSAQLAFQAGPLAASLPVTASIDPLASVALALAVFHERLRDHPLDITLSVVALAVMAYTVARLSLERAHLEDVSAAH</sequence>
<dbReference type="AlphaFoldDB" id="A0A542E0V6"/>
<evidence type="ECO:0000256" key="1">
    <source>
        <dbReference type="SAM" id="Phobius"/>
    </source>
</evidence>